<feature type="region of interest" description="Disordered" evidence="6">
    <location>
        <begin position="842"/>
        <end position="861"/>
    </location>
</feature>
<dbReference type="PIRSF" id="PIRSF001227">
    <property type="entry name" value="Pen_acylase"/>
    <property type="match status" value="1"/>
</dbReference>
<gene>
    <name evidence="7" type="ORF">VV02_08405</name>
</gene>
<evidence type="ECO:0000256" key="5">
    <source>
        <dbReference type="PIRSR" id="PIRSR001227-2"/>
    </source>
</evidence>
<dbReference type="InterPro" id="IPR023343">
    <property type="entry name" value="Penicillin_amidase_dom1"/>
</dbReference>
<dbReference type="AlphaFoldDB" id="A0A0K1JGM9"/>
<organism evidence="7 8">
    <name type="scientific">Luteipulveratus mongoliensis</name>
    <dbReference type="NCBI Taxonomy" id="571913"/>
    <lineage>
        <taxon>Bacteria</taxon>
        <taxon>Bacillati</taxon>
        <taxon>Actinomycetota</taxon>
        <taxon>Actinomycetes</taxon>
        <taxon>Micrococcales</taxon>
        <taxon>Dermacoccaceae</taxon>
        <taxon>Luteipulveratus</taxon>
    </lineage>
</organism>
<evidence type="ECO:0000256" key="2">
    <source>
        <dbReference type="ARBA" id="ARBA00022801"/>
    </source>
</evidence>
<dbReference type="GO" id="GO:0017000">
    <property type="term" value="P:antibiotic biosynthetic process"/>
    <property type="evidence" value="ECO:0007669"/>
    <property type="project" value="InterPro"/>
</dbReference>
<dbReference type="Gene3D" id="1.10.439.10">
    <property type="entry name" value="Penicillin Amidohydrolase, domain 1"/>
    <property type="match status" value="1"/>
</dbReference>
<evidence type="ECO:0000256" key="4">
    <source>
        <dbReference type="PIRSR" id="PIRSR001227-1"/>
    </source>
</evidence>
<protein>
    <submittedName>
        <fullName evidence="7">Penicillin amidase</fullName>
    </submittedName>
</protein>
<proteinExistence type="inferred from homology"/>
<feature type="binding site" evidence="5">
    <location>
        <position position="201"/>
    </location>
    <ligand>
        <name>Ca(2+)</name>
        <dbReference type="ChEBI" id="CHEBI:29108"/>
    </ligand>
</feature>
<evidence type="ECO:0000313" key="8">
    <source>
        <dbReference type="Proteomes" id="UP000066480"/>
    </source>
</evidence>
<accession>A0A0K1JGM9</accession>
<dbReference type="InterPro" id="IPR029055">
    <property type="entry name" value="Ntn_hydrolases_N"/>
</dbReference>
<dbReference type="EMBL" id="CP011112">
    <property type="protein sequence ID" value="AKU15869.1"/>
    <property type="molecule type" value="Genomic_DNA"/>
</dbReference>
<reference evidence="7 8" key="1">
    <citation type="submission" date="2015-03" db="EMBL/GenBank/DDBJ databases">
        <title>Luteipulveratus halotolerans sp. nov., a novel actinobacterium (Dermacoccaceae) from Sarawak, Malaysia.</title>
        <authorList>
            <person name="Juboi H."/>
            <person name="Basik A."/>
            <person name="Shamsul S.S."/>
            <person name="Arnold P."/>
            <person name="Schmitt E.K."/>
            <person name="Sanglier J.-J."/>
            <person name="Yeo T."/>
        </authorList>
    </citation>
    <scope>NUCLEOTIDE SEQUENCE [LARGE SCALE GENOMIC DNA]</scope>
    <source>
        <strain evidence="7 8">MN07-A0370</strain>
    </source>
</reference>
<dbReference type="Pfam" id="PF01804">
    <property type="entry name" value="Penicil_amidase"/>
    <property type="match status" value="1"/>
</dbReference>
<dbReference type="PATRIC" id="fig|571913.6.peg.1722"/>
<name>A0A0K1JGM9_9MICO</name>
<feature type="binding site" evidence="5">
    <location>
        <position position="370"/>
    </location>
    <ligand>
        <name>Ca(2+)</name>
        <dbReference type="ChEBI" id="CHEBI:29108"/>
    </ligand>
</feature>
<evidence type="ECO:0000256" key="3">
    <source>
        <dbReference type="ARBA" id="ARBA00023145"/>
    </source>
</evidence>
<keyword evidence="5" id="KW-0106">Calcium</keyword>
<keyword evidence="5" id="KW-0479">Metal-binding</keyword>
<feature type="binding site" evidence="5">
    <location>
        <position position="373"/>
    </location>
    <ligand>
        <name>Ca(2+)</name>
        <dbReference type="ChEBI" id="CHEBI:29108"/>
    </ligand>
</feature>
<dbReference type="PANTHER" id="PTHR34218">
    <property type="entry name" value="PEPTIDASE S45 PENICILLIN AMIDASE"/>
    <property type="match status" value="1"/>
</dbReference>
<dbReference type="STRING" id="571913.VV02_08405"/>
<dbReference type="Gene3D" id="3.60.20.10">
    <property type="entry name" value="Glutamine Phosphoribosylpyrophosphate, subunit 1, domain 1"/>
    <property type="match status" value="1"/>
</dbReference>
<dbReference type="InterPro" id="IPR014395">
    <property type="entry name" value="Pen/GL7ACA/AHL_acylase"/>
</dbReference>
<dbReference type="InterPro" id="IPR043147">
    <property type="entry name" value="Penicillin_amidase_A-knob"/>
</dbReference>
<sequence length="861" mass="92943">MTRSPVVRRLVLWTSASLVVGLVIAAVLGVGLVRRSFPQVGGELHVRGLSSSVEVVRDARGVPHIYADTSEDLFRAQGFVTAQDRFFQMDVVRRAASGRLAALVGKAGLDSDKITRTLGWRRVAEQEMDQLQPDTQRYLRAYTEGVNSYLEHAGTPSRIALEYVVIGLSVPGHAVEPWTPVDSLVYLKALAWDLKGNYDTELMRARLSATLPPQQVASLFPAYDAKAHPPILSSADWSLPQQPPTTGPDRPTNASQLVSTRSDPAVTTALAAAGKVLDAVPTVAGKGEGLGSNSWVVSGRFTTTGKPMLANDPHLGVGLPSIWYQTGLHCRTVSSACPYDVSGFTMPGLPGIVIGHNDEIAWGFTNLDPDVTDLYLEKVTGTSYERDGRQVPLRTRSERISVAGGKPVDITVRETVHGPLLSDVDDDVAAGGAGGKLPGAGKQKYDVALAWTALRPGRTADSLLALGKARNWTEFRAAARNFAAPSQNLVYADRSGNIGYQAPGVVPIRRSSVAGAPPGFWPAPGWNSAYDWTGTVPYDQLPSSLNPPEGMIVTANNAVTASTRPYLTSEWAPGYRSNRILERLQAATRDGGKISVETMSEIQTDSTNPFAKQLVKQLLAVDLGNDAFTKDGRNLLKTWDFTTPASGKQSAAAAYYNAVWRALLSATFDELPEDLAPTGGARDQAVVEGLLRKPTDAWWDDRRTPGVIERRDAILRKALVEARLSLTREMGKDPSRWTWGHAHQLELKHLVLGEDAPKIVRAAVNEGPWGVDGGQGIVNATAWDATEGYGVQTAPSMRMVVDLDNLDASRWVLLGGSSGHPFHGHYDDQTSAWRAGRSYPWPSSTEAVHDDRKHTLTLSGG</sequence>
<dbReference type="PANTHER" id="PTHR34218:SF4">
    <property type="entry name" value="ACYL-HOMOSERINE LACTONE ACYLASE QUIP"/>
    <property type="match status" value="1"/>
</dbReference>
<evidence type="ECO:0000256" key="6">
    <source>
        <dbReference type="SAM" id="MobiDB-lite"/>
    </source>
</evidence>
<dbReference type="Gene3D" id="2.30.120.10">
    <property type="match status" value="1"/>
</dbReference>
<dbReference type="SUPFAM" id="SSF56235">
    <property type="entry name" value="N-terminal nucleophile aminohydrolases (Ntn hydrolases)"/>
    <property type="match status" value="1"/>
</dbReference>
<comment type="similarity">
    <text evidence="1">Belongs to the peptidase S45 family.</text>
</comment>
<dbReference type="KEGG" id="lmoi:VV02_08405"/>
<keyword evidence="8" id="KW-1185">Reference proteome</keyword>
<comment type="cofactor">
    <cofactor evidence="5">
        <name>Ca(2+)</name>
        <dbReference type="ChEBI" id="CHEBI:29108"/>
    </cofactor>
    <text evidence="5">Binds 1 Ca(2+) ion per dimer.</text>
</comment>
<evidence type="ECO:0000313" key="7">
    <source>
        <dbReference type="EMBL" id="AKU15869.1"/>
    </source>
</evidence>
<dbReference type="CDD" id="cd03747">
    <property type="entry name" value="Ntn_PGA_like"/>
    <property type="match status" value="1"/>
</dbReference>
<dbReference type="InterPro" id="IPR043146">
    <property type="entry name" value="Penicillin_amidase_N_B-knob"/>
</dbReference>
<dbReference type="RefSeq" id="WP_052590949.1">
    <property type="nucleotide sequence ID" value="NZ_CP011112.1"/>
</dbReference>
<keyword evidence="2" id="KW-0378">Hydrolase</keyword>
<dbReference type="Proteomes" id="UP000066480">
    <property type="component" value="Chromosome"/>
</dbReference>
<feature type="region of interest" description="Disordered" evidence="6">
    <location>
        <begin position="234"/>
        <end position="261"/>
    </location>
</feature>
<dbReference type="GO" id="GO:0016811">
    <property type="term" value="F:hydrolase activity, acting on carbon-nitrogen (but not peptide) bonds, in linear amides"/>
    <property type="evidence" value="ECO:0007669"/>
    <property type="project" value="InterPro"/>
</dbReference>
<evidence type="ECO:0000256" key="1">
    <source>
        <dbReference type="ARBA" id="ARBA00006586"/>
    </source>
</evidence>
<feature type="active site" description="Nucleophile" evidence="4">
    <location>
        <position position="292"/>
    </location>
</feature>
<dbReference type="InterPro" id="IPR002692">
    <property type="entry name" value="S45"/>
</dbReference>
<dbReference type="Gene3D" id="1.10.1400.10">
    <property type="match status" value="1"/>
</dbReference>
<feature type="compositionally biased region" description="Polar residues" evidence="6">
    <location>
        <begin position="252"/>
        <end position="261"/>
    </location>
</feature>
<keyword evidence="3" id="KW-0865">Zymogen</keyword>
<dbReference type="GO" id="GO:0046872">
    <property type="term" value="F:metal ion binding"/>
    <property type="evidence" value="ECO:0007669"/>
    <property type="project" value="UniProtKB-KW"/>
</dbReference>